<feature type="compositionally biased region" description="Polar residues" evidence="1">
    <location>
        <begin position="174"/>
        <end position="193"/>
    </location>
</feature>
<dbReference type="EMBL" id="JAIFRP010000030">
    <property type="protein sequence ID" value="KAK2583703.1"/>
    <property type="molecule type" value="Genomic_DNA"/>
</dbReference>
<name>A0AAD9RQV1_9HYME</name>
<evidence type="ECO:0000313" key="3">
    <source>
        <dbReference type="EMBL" id="KAK2583703.1"/>
    </source>
</evidence>
<gene>
    <name evidence="3" type="ORF">KPH14_009625</name>
</gene>
<feature type="region of interest" description="Disordered" evidence="1">
    <location>
        <begin position="131"/>
        <end position="216"/>
    </location>
</feature>
<proteinExistence type="predicted"/>
<keyword evidence="2" id="KW-0732">Signal</keyword>
<evidence type="ECO:0000313" key="4">
    <source>
        <dbReference type="Proteomes" id="UP001258017"/>
    </source>
</evidence>
<accession>A0AAD9RQV1</accession>
<protein>
    <submittedName>
        <fullName evidence="3">Uncharacterized protein</fullName>
    </submittedName>
</protein>
<organism evidence="3 4">
    <name type="scientific">Odynerus spinipes</name>
    <dbReference type="NCBI Taxonomy" id="1348599"/>
    <lineage>
        <taxon>Eukaryota</taxon>
        <taxon>Metazoa</taxon>
        <taxon>Ecdysozoa</taxon>
        <taxon>Arthropoda</taxon>
        <taxon>Hexapoda</taxon>
        <taxon>Insecta</taxon>
        <taxon>Pterygota</taxon>
        <taxon>Neoptera</taxon>
        <taxon>Endopterygota</taxon>
        <taxon>Hymenoptera</taxon>
        <taxon>Apocrita</taxon>
        <taxon>Aculeata</taxon>
        <taxon>Vespoidea</taxon>
        <taxon>Vespidae</taxon>
        <taxon>Eumeninae</taxon>
        <taxon>Odynerus</taxon>
    </lineage>
</organism>
<dbReference type="Proteomes" id="UP001258017">
    <property type="component" value="Unassembled WGS sequence"/>
</dbReference>
<evidence type="ECO:0000256" key="1">
    <source>
        <dbReference type="SAM" id="MobiDB-lite"/>
    </source>
</evidence>
<feature type="compositionally biased region" description="Basic and acidic residues" evidence="1">
    <location>
        <begin position="198"/>
        <end position="216"/>
    </location>
</feature>
<reference evidence="3" key="1">
    <citation type="submission" date="2021-08" db="EMBL/GenBank/DDBJ databases">
        <authorList>
            <person name="Misof B."/>
            <person name="Oliver O."/>
            <person name="Podsiadlowski L."/>
            <person name="Donath A."/>
            <person name="Peters R."/>
            <person name="Mayer C."/>
            <person name="Rust J."/>
            <person name="Gunkel S."/>
            <person name="Lesny P."/>
            <person name="Martin S."/>
            <person name="Oeyen J.P."/>
            <person name="Petersen M."/>
            <person name="Panagiotis P."/>
            <person name="Wilbrandt J."/>
            <person name="Tanja T."/>
        </authorList>
    </citation>
    <scope>NUCLEOTIDE SEQUENCE</scope>
    <source>
        <strain evidence="3">GBR_01_08_01A</strain>
        <tissue evidence="3">Thorax + abdomen</tissue>
    </source>
</reference>
<keyword evidence="4" id="KW-1185">Reference proteome</keyword>
<dbReference type="AlphaFoldDB" id="A0AAD9RQV1"/>
<sequence length="216" mass="23917">MATSASVSMLRLSILIFLCDHAASLIIPEELPSILSLIYSNIPPIKKGTDSRLGVGFRLGDHADVQVLLELGPQTETDPIGTRESVRRRDLMLAAAMNGELGPLAQIVAKYQTERRIHRELEKLKKFEEKRKKAGTLESNDTENDASSNWLTKWSKEMSKSSGAQVPLRRNSSEKISLNVGDSNQSQQKTRPTAGSEGKLEELKKLYKLESGDNKA</sequence>
<feature type="chain" id="PRO_5041901335" evidence="2">
    <location>
        <begin position="25"/>
        <end position="216"/>
    </location>
</feature>
<reference evidence="3" key="2">
    <citation type="journal article" date="2023" name="Commun. Biol.">
        <title>Intrasexual cuticular hydrocarbon dimorphism in a wasp sheds light on hydrocarbon biosynthesis genes in Hymenoptera.</title>
        <authorList>
            <person name="Moris V.C."/>
            <person name="Podsiadlowski L."/>
            <person name="Martin S."/>
            <person name="Oeyen J.P."/>
            <person name="Donath A."/>
            <person name="Petersen M."/>
            <person name="Wilbrandt J."/>
            <person name="Misof B."/>
            <person name="Liedtke D."/>
            <person name="Thamm M."/>
            <person name="Scheiner R."/>
            <person name="Schmitt T."/>
            <person name="Niehuis O."/>
        </authorList>
    </citation>
    <scope>NUCLEOTIDE SEQUENCE</scope>
    <source>
        <strain evidence="3">GBR_01_08_01A</strain>
    </source>
</reference>
<evidence type="ECO:0000256" key="2">
    <source>
        <dbReference type="SAM" id="SignalP"/>
    </source>
</evidence>
<feature type="signal peptide" evidence="2">
    <location>
        <begin position="1"/>
        <end position="24"/>
    </location>
</feature>
<comment type="caution">
    <text evidence="3">The sequence shown here is derived from an EMBL/GenBank/DDBJ whole genome shotgun (WGS) entry which is preliminary data.</text>
</comment>